<name>A0A433D485_9FUNG</name>
<sequence>PLDSAQHELSEEARLTSGTWINLLPATHPLGISELKWGRNRFVPFLVLDPVDDEDPLERDLEEHMEVCKGVPVREFTEMVMRGEVMLPSVQTGWMALEWLRKEGLLER</sequence>
<keyword evidence="2" id="KW-1185">Reference proteome</keyword>
<dbReference type="OrthoDB" id="185493at2759"/>
<organism evidence="1 2">
    <name type="scientific">Jimgerdemannia flammicorona</name>
    <dbReference type="NCBI Taxonomy" id="994334"/>
    <lineage>
        <taxon>Eukaryota</taxon>
        <taxon>Fungi</taxon>
        <taxon>Fungi incertae sedis</taxon>
        <taxon>Mucoromycota</taxon>
        <taxon>Mucoromycotina</taxon>
        <taxon>Endogonomycetes</taxon>
        <taxon>Endogonales</taxon>
        <taxon>Endogonaceae</taxon>
        <taxon>Jimgerdemannia</taxon>
    </lineage>
</organism>
<protein>
    <recommendedName>
        <fullName evidence="3">Nudix hydrolase domain-containing protein</fullName>
    </recommendedName>
</protein>
<comment type="caution">
    <text evidence="1">The sequence shown here is derived from an EMBL/GenBank/DDBJ whole genome shotgun (WGS) entry which is preliminary data.</text>
</comment>
<dbReference type="Gene3D" id="3.90.79.10">
    <property type="entry name" value="Nucleoside Triphosphate Pyrophosphohydrolase"/>
    <property type="match status" value="1"/>
</dbReference>
<dbReference type="AlphaFoldDB" id="A0A433D485"/>
<proteinExistence type="predicted"/>
<reference evidence="1 2" key="1">
    <citation type="journal article" date="2018" name="New Phytol.">
        <title>Phylogenomics of Endogonaceae and evolution of mycorrhizas within Mucoromycota.</title>
        <authorList>
            <person name="Chang Y."/>
            <person name="Desiro A."/>
            <person name="Na H."/>
            <person name="Sandor L."/>
            <person name="Lipzen A."/>
            <person name="Clum A."/>
            <person name="Barry K."/>
            <person name="Grigoriev I.V."/>
            <person name="Martin F.M."/>
            <person name="Stajich J.E."/>
            <person name="Smith M.E."/>
            <person name="Bonito G."/>
            <person name="Spatafora J.W."/>
        </authorList>
    </citation>
    <scope>NUCLEOTIDE SEQUENCE [LARGE SCALE GENOMIC DNA]</scope>
    <source>
        <strain evidence="1 2">GMNB39</strain>
    </source>
</reference>
<dbReference type="EMBL" id="RBNI01006985">
    <property type="protein sequence ID" value="RUP45631.1"/>
    <property type="molecule type" value="Genomic_DNA"/>
</dbReference>
<gene>
    <name evidence="1" type="ORF">BC936DRAFT_147925</name>
</gene>
<dbReference type="Proteomes" id="UP000268093">
    <property type="component" value="Unassembled WGS sequence"/>
</dbReference>
<accession>A0A433D485</accession>
<evidence type="ECO:0000313" key="2">
    <source>
        <dbReference type="Proteomes" id="UP000268093"/>
    </source>
</evidence>
<evidence type="ECO:0008006" key="3">
    <source>
        <dbReference type="Google" id="ProtNLM"/>
    </source>
</evidence>
<feature type="non-terminal residue" evidence="1">
    <location>
        <position position="1"/>
    </location>
</feature>
<feature type="non-terminal residue" evidence="1">
    <location>
        <position position="108"/>
    </location>
</feature>
<evidence type="ECO:0000313" key="1">
    <source>
        <dbReference type="EMBL" id="RUP45631.1"/>
    </source>
</evidence>